<dbReference type="GO" id="GO:0005741">
    <property type="term" value="C:mitochondrial outer membrane"/>
    <property type="evidence" value="ECO:0007669"/>
    <property type="project" value="UniProtKB-SubCell"/>
</dbReference>
<sequence length="541" mass="59715">MAETSYDVVVIGGGISGLTTAYHLKKRDKNLRILVLEAKDRVGGRTQTVALKARGGKEQWDVGGQWVGRCQPHIMALLLELGLETHPQYTEGKKVQQLAGPEISTYSGDLPSLSVFALIDLHRCINKVENLRKLVNPADPYACPMAEEWDTITLEHFIQKQCYTQGAIDSILVANRTIFGKESSQVSFLFWLMYCSAADGILKICEAKEFTAQEGTIKGGAQQVSKLLAKSIGAENVRLGEPVSAIEQDSKVVKVTTTTGQSYTASFAVLALPPPLMEKIQFNPPLPETKQQLCRTMVLGSYVKIILTFQEAFWRTAGYSGEVVTNGGMTAVPNCSAGPLCIVYDACLHNGSPALLGFIGGDIKVEWAMQSAEARRRAVLDQLEDYFGKDVYRCLDYVEKDWTQEPYSVGGPVCTMPPGTMPCFAKAIRQPFERLHFAGTETATVWCGYMSGAVQAGLRAAAEILEILRPQSLTSEDYCALEGSRHATKPAQGLSKPRWLLQPRKAYRSVTFIRWTFGFCALAALLYCARRTRFTKFLPRF</sequence>
<dbReference type="EC" id="1.4.3.-" evidence="7"/>
<evidence type="ECO:0000313" key="10">
    <source>
        <dbReference type="Proteomes" id="UP001374579"/>
    </source>
</evidence>
<name>A0AAN9BWR0_9CAEN</name>
<dbReference type="Gene3D" id="3.90.660.10">
    <property type="match status" value="1"/>
</dbReference>
<dbReference type="InterPro" id="IPR050703">
    <property type="entry name" value="Flavin_MAO"/>
</dbReference>
<protein>
    <recommendedName>
        <fullName evidence="7">Amine oxidase</fullName>
        <ecNumber evidence="7">1.4.3.-</ecNumber>
    </recommendedName>
</protein>
<evidence type="ECO:0000256" key="1">
    <source>
        <dbReference type="ARBA" id="ARBA00001974"/>
    </source>
</evidence>
<dbReference type="PRINTS" id="PR00757">
    <property type="entry name" value="AMINEOXDASEF"/>
</dbReference>
<comment type="catalytic activity">
    <reaction evidence="5">
        <text>a secondary aliphatic amine + O2 + H2O = a primary amine + an aldehyde + H2O2</text>
        <dbReference type="Rhea" id="RHEA:26414"/>
        <dbReference type="ChEBI" id="CHEBI:15377"/>
        <dbReference type="ChEBI" id="CHEBI:15379"/>
        <dbReference type="ChEBI" id="CHEBI:16240"/>
        <dbReference type="ChEBI" id="CHEBI:17478"/>
        <dbReference type="ChEBI" id="CHEBI:58855"/>
        <dbReference type="ChEBI" id="CHEBI:65296"/>
        <dbReference type="EC" id="1.4.3.4"/>
    </reaction>
</comment>
<comment type="subcellular location">
    <subcellularLocation>
        <location evidence="2">Mitochondrion outer membrane</location>
        <topology evidence="2">Single-pass type IV membrane protein</topology>
        <orientation evidence="2">Cytoplasmic side</orientation>
    </subcellularLocation>
</comment>
<dbReference type="AlphaFoldDB" id="A0AAN9BWR0"/>
<keyword evidence="7" id="KW-0472">Membrane</keyword>
<feature type="transmembrane region" description="Helical" evidence="7">
    <location>
        <begin position="512"/>
        <end position="529"/>
    </location>
</feature>
<feature type="binding site" evidence="6">
    <location>
        <position position="358"/>
    </location>
    <ligand>
        <name>substrate</name>
    </ligand>
</feature>
<dbReference type="SUPFAM" id="SSF54373">
    <property type="entry name" value="FAD-linked reductases, C-terminal domain"/>
    <property type="match status" value="1"/>
</dbReference>
<feature type="domain" description="Amine oxidase" evidence="8">
    <location>
        <begin position="15"/>
        <end position="465"/>
    </location>
</feature>
<dbReference type="GO" id="GO:0008131">
    <property type="term" value="F:primary methylamine oxidase activity"/>
    <property type="evidence" value="ECO:0007669"/>
    <property type="project" value="UniProtKB-ARBA"/>
</dbReference>
<evidence type="ECO:0000313" key="9">
    <source>
        <dbReference type="EMBL" id="KAK7112509.1"/>
    </source>
</evidence>
<dbReference type="PANTHER" id="PTHR43563:SF14">
    <property type="entry name" value="AMINE OXIDASE"/>
    <property type="match status" value="1"/>
</dbReference>
<gene>
    <name evidence="9" type="ORF">V1264_011957</name>
</gene>
<evidence type="ECO:0000256" key="5">
    <source>
        <dbReference type="ARBA" id="ARBA00048448"/>
    </source>
</evidence>
<accession>A0AAN9BWR0</accession>
<keyword evidence="10" id="KW-1185">Reference proteome</keyword>
<feature type="binding site" evidence="6">
    <location>
        <position position="441"/>
    </location>
    <ligand>
        <name>FAD</name>
        <dbReference type="ChEBI" id="CHEBI:57692"/>
    </ligand>
</feature>
<feature type="binding site" evidence="6">
    <location>
        <position position="16"/>
    </location>
    <ligand>
        <name>FAD</name>
        <dbReference type="ChEBI" id="CHEBI:57692"/>
    </ligand>
</feature>
<keyword evidence="7" id="KW-0812">Transmembrane</keyword>
<comment type="similarity">
    <text evidence="3 7">Belongs to the flavin monoamine oxidase family.</text>
</comment>
<feature type="binding site" evidence="6">
    <location>
        <position position="243"/>
    </location>
    <ligand>
        <name>FAD</name>
        <dbReference type="ChEBI" id="CHEBI:57692"/>
    </ligand>
</feature>
<keyword evidence="7" id="KW-0285">Flavoprotein</keyword>
<dbReference type="EMBL" id="JBAMIC010000002">
    <property type="protein sequence ID" value="KAK7112509.1"/>
    <property type="molecule type" value="Genomic_DNA"/>
</dbReference>
<dbReference type="SUPFAM" id="SSF51905">
    <property type="entry name" value="FAD/NAD(P)-binding domain"/>
    <property type="match status" value="1"/>
</dbReference>
<feature type="binding site" evidence="6">
    <location>
        <begin position="37"/>
        <end position="38"/>
    </location>
    <ligand>
        <name>FAD</name>
        <dbReference type="ChEBI" id="CHEBI:57692"/>
    </ligand>
</feature>
<dbReference type="PANTHER" id="PTHR43563">
    <property type="entry name" value="AMINE OXIDASE"/>
    <property type="match status" value="1"/>
</dbReference>
<evidence type="ECO:0000256" key="6">
    <source>
        <dbReference type="PIRSR" id="PIRSR601613-1"/>
    </source>
</evidence>
<keyword evidence="7" id="KW-1133">Transmembrane helix</keyword>
<comment type="caution">
    <text evidence="9">The sequence shown here is derived from an EMBL/GenBank/DDBJ whole genome shotgun (WGS) entry which is preliminary data.</text>
</comment>
<comment type="cofactor">
    <cofactor evidence="1 7">
        <name>FAD</name>
        <dbReference type="ChEBI" id="CHEBI:57692"/>
    </cofactor>
</comment>
<dbReference type="Gene3D" id="1.10.405.10">
    <property type="entry name" value="Guanine Nucleotide Dissociation Inhibitor, domain 1"/>
    <property type="match status" value="1"/>
</dbReference>
<keyword evidence="7" id="KW-0274">FAD</keyword>
<dbReference type="GO" id="GO:0097621">
    <property type="term" value="F:monoamine oxidase activity"/>
    <property type="evidence" value="ECO:0007669"/>
    <property type="project" value="UniProtKB-EC"/>
</dbReference>
<evidence type="ECO:0000256" key="7">
    <source>
        <dbReference type="RuleBase" id="RU362067"/>
    </source>
</evidence>
<dbReference type="Pfam" id="PF01593">
    <property type="entry name" value="Amino_oxidase"/>
    <property type="match status" value="1"/>
</dbReference>
<dbReference type="InterPro" id="IPR002937">
    <property type="entry name" value="Amino_oxidase"/>
</dbReference>
<evidence type="ECO:0000256" key="4">
    <source>
        <dbReference type="ARBA" id="ARBA00023002"/>
    </source>
</evidence>
<evidence type="ECO:0000256" key="3">
    <source>
        <dbReference type="ARBA" id="ARBA00005995"/>
    </source>
</evidence>
<reference evidence="9 10" key="1">
    <citation type="submission" date="2024-02" db="EMBL/GenBank/DDBJ databases">
        <title>Chromosome-scale genome assembly of the rough periwinkle Littorina saxatilis.</title>
        <authorList>
            <person name="De Jode A."/>
            <person name="Faria R."/>
            <person name="Formenti G."/>
            <person name="Sims Y."/>
            <person name="Smith T.P."/>
            <person name="Tracey A."/>
            <person name="Wood J.M.D."/>
            <person name="Zagrodzka Z.B."/>
            <person name="Johannesson K."/>
            <person name="Butlin R.K."/>
            <person name="Leder E.H."/>
        </authorList>
    </citation>
    <scope>NUCLEOTIDE SEQUENCE [LARGE SCALE GENOMIC DNA]</scope>
    <source>
        <strain evidence="9">Snail1</strain>
        <tissue evidence="9">Muscle</tissue>
    </source>
</reference>
<organism evidence="9 10">
    <name type="scientific">Littorina saxatilis</name>
    <dbReference type="NCBI Taxonomy" id="31220"/>
    <lineage>
        <taxon>Eukaryota</taxon>
        <taxon>Metazoa</taxon>
        <taxon>Spiralia</taxon>
        <taxon>Lophotrochozoa</taxon>
        <taxon>Mollusca</taxon>
        <taxon>Gastropoda</taxon>
        <taxon>Caenogastropoda</taxon>
        <taxon>Littorinimorpha</taxon>
        <taxon>Littorinoidea</taxon>
        <taxon>Littorinidae</taxon>
        <taxon>Littorina</taxon>
    </lineage>
</organism>
<dbReference type="Gene3D" id="3.50.50.60">
    <property type="entry name" value="FAD/NAD(P)-binding domain"/>
    <property type="match status" value="1"/>
</dbReference>
<evidence type="ECO:0000256" key="2">
    <source>
        <dbReference type="ARBA" id="ARBA00004362"/>
    </source>
</evidence>
<dbReference type="InterPro" id="IPR036188">
    <property type="entry name" value="FAD/NAD-bd_sf"/>
</dbReference>
<proteinExistence type="inferred from homology"/>
<dbReference type="Proteomes" id="UP001374579">
    <property type="component" value="Unassembled WGS sequence"/>
</dbReference>
<dbReference type="InterPro" id="IPR001613">
    <property type="entry name" value="Flavin_amine_oxidase"/>
</dbReference>
<keyword evidence="4 7" id="KW-0560">Oxidoreductase</keyword>
<evidence type="ECO:0000259" key="8">
    <source>
        <dbReference type="Pfam" id="PF01593"/>
    </source>
</evidence>